<keyword evidence="5" id="KW-0503">Monooxygenase</keyword>
<keyword evidence="4" id="KW-0560">Oxidoreductase</keyword>
<feature type="domain" description="FAD-binding" evidence="6">
    <location>
        <begin position="3"/>
        <end position="364"/>
    </location>
</feature>
<dbReference type="Pfam" id="PF01494">
    <property type="entry name" value="FAD_binding_3"/>
    <property type="match status" value="1"/>
</dbReference>
<dbReference type="InterPro" id="IPR036188">
    <property type="entry name" value="FAD/NAD-bd_sf"/>
</dbReference>
<organism evidence="7 8">
    <name type="scientific">Gibberella zeae</name>
    <name type="common">Wheat head blight fungus</name>
    <name type="synonym">Fusarium graminearum</name>
    <dbReference type="NCBI Taxonomy" id="5518"/>
    <lineage>
        <taxon>Eukaryota</taxon>
        <taxon>Fungi</taxon>
        <taxon>Dikarya</taxon>
        <taxon>Ascomycota</taxon>
        <taxon>Pezizomycotina</taxon>
        <taxon>Sordariomycetes</taxon>
        <taxon>Hypocreomycetidae</taxon>
        <taxon>Hypocreales</taxon>
        <taxon>Nectriaceae</taxon>
        <taxon>Fusarium</taxon>
    </lineage>
</organism>
<dbReference type="SUPFAM" id="SSF51905">
    <property type="entry name" value="FAD/NAD(P)-binding domain"/>
    <property type="match status" value="1"/>
</dbReference>
<evidence type="ECO:0000256" key="3">
    <source>
        <dbReference type="ARBA" id="ARBA00022827"/>
    </source>
</evidence>
<evidence type="ECO:0000256" key="2">
    <source>
        <dbReference type="ARBA" id="ARBA00022630"/>
    </source>
</evidence>
<dbReference type="AlphaFoldDB" id="A0A9N8RGP8"/>
<keyword evidence="3" id="KW-0274">FAD</keyword>
<evidence type="ECO:0000256" key="5">
    <source>
        <dbReference type="ARBA" id="ARBA00023033"/>
    </source>
</evidence>
<dbReference type="InterPro" id="IPR002938">
    <property type="entry name" value="FAD-bd"/>
</dbReference>
<evidence type="ECO:0000313" key="7">
    <source>
        <dbReference type="EMBL" id="CAG1991394.1"/>
    </source>
</evidence>
<dbReference type="GO" id="GO:0004497">
    <property type="term" value="F:monooxygenase activity"/>
    <property type="evidence" value="ECO:0007669"/>
    <property type="project" value="UniProtKB-KW"/>
</dbReference>
<comment type="similarity">
    <text evidence="1">Belongs to the paxM FAD-dependent monooxygenase family.</text>
</comment>
<dbReference type="PRINTS" id="PR00420">
    <property type="entry name" value="RNGMNOXGNASE"/>
</dbReference>
<comment type="caution">
    <text evidence="7">The sequence shown here is derived from an EMBL/GenBank/DDBJ whole genome shotgun (WGS) entry which is preliminary data.</text>
</comment>
<accession>A0A9N8RGP8</accession>
<sequence>MTLKVGIIGAGIGGLSAAIALRRAGAQVEIFERSNFKDEIGAAITITPNGMRVLEHFGFDPKTARGVHNKQVRMVDPCTFEDLVVENFSGVEDDYGAPFMFFHRVDLHTALKEMALSADERYPGSPVVIHNGVSVINLNCENGTIVLDNWETFEGDLIVVADGVRTKLIDKITQKDVPLEDLGSSFYRCLIPFSEVNKNPDLAAIFKDQDPGFWVPFDLSTGTFVVTYPCRNGEMLNIAFRHQTKAENEHAVDWNNDTNVQDIISMVGRFNPLVAKLFGLSTSVSVHKLFRREPLETYTRGRAVIIGDAAHPIQPTHAQGAVLAIEEAAALEVLFKDVQNPKRVPERLELYNGILKRRTHVTQLLSDAQPGISSDLRKRADDIWGEGIFPPDAMNFTKPIRDFFYSWDIMKEAENALDPAREMISQTYIVAFITAYLVAGSQAGPCKPSSRITESLVTSDVSTTIGSATATSSVETTTVASSSTYLSNEESSVIITESVSSTETSLPSEETSTTALSTTEGTTTEIATTTEAVTATATTTTSEEPSTIPFISNGGFDDYDSSIEPWRKYGDVDALSIDSDIKHDGRYSARIEILGHSLLQYSIAQPLRGSITAGVTYTMSAWVRPNPYCFAASLQCTYQSDYSEHYESFILSAADEWTYISSTCSYTQEQIDSGGLYLVIGVVFSNGLGVVNIDTVDFSA</sequence>
<protein>
    <recommendedName>
        <fullName evidence="6">FAD-binding domain-containing protein</fullName>
    </recommendedName>
</protein>
<name>A0A9N8RGP8_GIBZA</name>
<dbReference type="InterPro" id="IPR008979">
    <property type="entry name" value="Galactose-bd-like_sf"/>
</dbReference>
<proteinExistence type="inferred from homology"/>
<dbReference type="SUPFAM" id="SSF49785">
    <property type="entry name" value="Galactose-binding domain-like"/>
    <property type="match status" value="1"/>
</dbReference>
<dbReference type="PANTHER" id="PTHR13789:SF215">
    <property type="entry name" value="FAD-BINDING DOMAIN-CONTAINING PROTEIN-RELATED"/>
    <property type="match status" value="1"/>
</dbReference>
<dbReference type="EMBL" id="CAJPIJ010000149">
    <property type="protein sequence ID" value="CAG1991394.1"/>
    <property type="molecule type" value="Genomic_DNA"/>
</dbReference>
<reference evidence="7" key="1">
    <citation type="submission" date="2021-03" db="EMBL/GenBank/DDBJ databases">
        <authorList>
            <person name="Alouane T."/>
            <person name="Langin T."/>
            <person name="Bonhomme L."/>
        </authorList>
    </citation>
    <scope>NUCLEOTIDE SEQUENCE</scope>
    <source>
        <strain evidence="7">MDC_Fg202</strain>
    </source>
</reference>
<keyword evidence="2" id="KW-0285">Flavoprotein</keyword>
<gene>
    <name evidence="7" type="ORF">MDCFG202_LOCUS341910</name>
</gene>
<dbReference type="PANTHER" id="PTHR13789">
    <property type="entry name" value="MONOOXYGENASE"/>
    <property type="match status" value="1"/>
</dbReference>
<evidence type="ECO:0000256" key="1">
    <source>
        <dbReference type="ARBA" id="ARBA00007992"/>
    </source>
</evidence>
<dbReference type="SUPFAM" id="SSF54373">
    <property type="entry name" value="FAD-linked reductases, C-terminal domain"/>
    <property type="match status" value="1"/>
</dbReference>
<dbReference type="Proteomes" id="UP000746612">
    <property type="component" value="Unassembled WGS sequence"/>
</dbReference>
<evidence type="ECO:0000259" key="6">
    <source>
        <dbReference type="Pfam" id="PF01494"/>
    </source>
</evidence>
<dbReference type="GO" id="GO:0071949">
    <property type="term" value="F:FAD binding"/>
    <property type="evidence" value="ECO:0007669"/>
    <property type="project" value="InterPro"/>
</dbReference>
<dbReference type="Gene3D" id="2.60.120.260">
    <property type="entry name" value="Galactose-binding domain-like"/>
    <property type="match status" value="1"/>
</dbReference>
<dbReference type="Gene3D" id="3.50.50.60">
    <property type="entry name" value="FAD/NAD(P)-binding domain"/>
    <property type="match status" value="1"/>
</dbReference>
<evidence type="ECO:0000256" key="4">
    <source>
        <dbReference type="ARBA" id="ARBA00023002"/>
    </source>
</evidence>
<dbReference type="InterPro" id="IPR050493">
    <property type="entry name" value="FAD-dep_Monooxygenase_BioMet"/>
</dbReference>
<evidence type="ECO:0000313" key="8">
    <source>
        <dbReference type="Proteomes" id="UP000746612"/>
    </source>
</evidence>